<dbReference type="EMBL" id="CAKLBY020000003">
    <property type="protein sequence ID" value="CAK7893223.1"/>
    <property type="molecule type" value="Genomic_DNA"/>
</dbReference>
<reference evidence="2" key="1">
    <citation type="submission" date="2024-01" db="EMBL/GenBank/DDBJ databases">
        <authorList>
            <person name="Webb A."/>
        </authorList>
    </citation>
    <scope>NUCLEOTIDE SEQUENCE</scope>
    <source>
        <strain evidence="2">Pm1</strain>
    </source>
</reference>
<accession>A0AAV1SZ52</accession>
<dbReference type="EMBL" id="CAKLBY020000264">
    <property type="protein sequence ID" value="CAK7941239.1"/>
    <property type="molecule type" value="Genomic_DNA"/>
</dbReference>
<evidence type="ECO:0000256" key="1">
    <source>
        <dbReference type="SAM" id="MobiDB-lite"/>
    </source>
</evidence>
<comment type="caution">
    <text evidence="2">The sequence shown here is derived from an EMBL/GenBank/DDBJ whole genome shotgun (WGS) entry which is preliminary data.</text>
</comment>
<evidence type="ECO:0000313" key="2">
    <source>
        <dbReference type="EMBL" id="CAK7893223.1"/>
    </source>
</evidence>
<proteinExistence type="predicted"/>
<dbReference type="AlphaFoldDB" id="A0AAV1SZ52"/>
<feature type="region of interest" description="Disordered" evidence="1">
    <location>
        <begin position="49"/>
        <end position="68"/>
    </location>
</feature>
<evidence type="ECO:0000313" key="4">
    <source>
        <dbReference type="Proteomes" id="UP001162060"/>
    </source>
</evidence>
<protein>
    <submittedName>
        <fullName evidence="2">Uncharacterized protein</fullName>
    </submittedName>
</protein>
<evidence type="ECO:0000313" key="3">
    <source>
        <dbReference type="EMBL" id="CAK7941239.1"/>
    </source>
</evidence>
<gene>
    <name evidence="3" type="ORF">PM001_LOCUS26389</name>
    <name evidence="2" type="ORF">PM001_LOCUS559</name>
</gene>
<sequence length="68" mass="7436">MLVIRGIRFGGVELHFKAPNHLVFCMRSVAVLSCDWIPGFPSRLVPSLSAGTSAPDLHHRPTPAIDSR</sequence>
<dbReference type="Proteomes" id="UP001162060">
    <property type="component" value="Unassembled WGS sequence"/>
</dbReference>
<organism evidence="2 4">
    <name type="scientific">Peronospora matthiolae</name>
    <dbReference type="NCBI Taxonomy" id="2874970"/>
    <lineage>
        <taxon>Eukaryota</taxon>
        <taxon>Sar</taxon>
        <taxon>Stramenopiles</taxon>
        <taxon>Oomycota</taxon>
        <taxon>Peronosporomycetes</taxon>
        <taxon>Peronosporales</taxon>
        <taxon>Peronosporaceae</taxon>
        <taxon>Peronospora</taxon>
    </lineage>
</organism>
<name>A0AAV1SZ52_9STRA</name>